<feature type="non-terminal residue" evidence="1">
    <location>
        <position position="27"/>
    </location>
</feature>
<reference evidence="1" key="1">
    <citation type="journal article" date="2015" name="Nature">
        <title>Complex archaea that bridge the gap between prokaryotes and eukaryotes.</title>
        <authorList>
            <person name="Spang A."/>
            <person name="Saw J.H."/>
            <person name="Jorgensen S.L."/>
            <person name="Zaremba-Niedzwiedzka K."/>
            <person name="Martijn J."/>
            <person name="Lind A.E."/>
            <person name="van Eijk R."/>
            <person name="Schleper C."/>
            <person name="Guy L."/>
            <person name="Ettema T.J."/>
        </authorList>
    </citation>
    <scope>NUCLEOTIDE SEQUENCE</scope>
</reference>
<protein>
    <submittedName>
        <fullName evidence="1">Uncharacterized protein</fullName>
    </submittedName>
</protein>
<sequence>MSPNTIGALLMIASMACFTFNDTLLKM</sequence>
<name>A0A0F9AWM3_9ZZZZ</name>
<proteinExistence type="predicted"/>
<accession>A0A0F9AWM3</accession>
<gene>
    <name evidence="1" type="ORF">LCGC14_2861710</name>
</gene>
<evidence type="ECO:0000313" key="1">
    <source>
        <dbReference type="EMBL" id="KKK76631.1"/>
    </source>
</evidence>
<dbReference type="EMBL" id="LAZR01055323">
    <property type="protein sequence ID" value="KKK76631.1"/>
    <property type="molecule type" value="Genomic_DNA"/>
</dbReference>
<organism evidence="1">
    <name type="scientific">marine sediment metagenome</name>
    <dbReference type="NCBI Taxonomy" id="412755"/>
    <lineage>
        <taxon>unclassified sequences</taxon>
        <taxon>metagenomes</taxon>
        <taxon>ecological metagenomes</taxon>
    </lineage>
</organism>
<dbReference type="AlphaFoldDB" id="A0A0F9AWM3"/>
<comment type="caution">
    <text evidence="1">The sequence shown here is derived from an EMBL/GenBank/DDBJ whole genome shotgun (WGS) entry which is preliminary data.</text>
</comment>